<protein>
    <submittedName>
        <fullName evidence="5">GntR family transcriptional regulator</fullName>
    </submittedName>
</protein>
<evidence type="ECO:0000256" key="1">
    <source>
        <dbReference type="ARBA" id="ARBA00023015"/>
    </source>
</evidence>
<accession>A0ABT8TDH6</accession>
<dbReference type="Proteomes" id="UP001168380">
    <property type="component" value="Unassembled WGS sequence"/>
</dbReference>
<gene>
    <name evidence="5" type="ORF">QWI16_04535</name>
</gene>
<name>A0ABT8TDH6_9GAMM</name>
<organism evidence="5 6">
    <name type="scientific">Gilvimarinus algae</name>
    <dbReference type="NCBI Taxonomy" id="3058037"/>
    <lineage>
        <taxon>Bacteria</taxon>
        <taxon>Pseudomonadati</taxon>
        <taxon>Pseudomonadota</taxon>
        <taxon>Gammaproteobacteria</taxon>
        <taxon>Cellvibrionales</taxon>
        <taxon>Cellvibrionaceae</taxon>
        <taxon>Gilvimarinus</taxon>
    </lineage>
</organism>
<keyword evidence="1" id="KW-0805">Transcription regulation</keyword>
<evidence type="ECO:0000256" key="2">
    <source>
        <dbReference type="ARBA" id="ARBA00023125"/>
    </source>
</evidence>
<evidence type="ECO:0000313" key="5">
    <source>
        <dbReference type="EMBL" id="MDO3381428.1"/>
    </source>
</evidence>
<keyword evidence="2" id="KW-0238">DNA-binding</keyword>
<evidence type="ECO:0000256" key="3">
    <source>
        <dbReference type="ARBA" id="ARBA00023163"/>
    </source>
</evidence>
<evidence type="ECO:0000313" key="6">
    <source>
        <dbReference type="Proteomes" id="UP001168380"/>
    </source>
</evidence>
<evidence type="ECO:0000259" key="4">
    <source>
        <dbReference type="PROSITE" id="PS50949"/>
    </source>
</evidence>
<dbReference type="CDD" id="cd07377">
    <property type="entry name" value="WHTH_GntR"/>
    <property type="match status" value="1"/>
</dbReference>
<sequence>MQWRDDQPIYRQLYERMIELILRGQVAAGDALPSVRQIAADYQINHLTVAKAYQALVDEGLVEKRRGLGMFVLEGARERLNARERDTFLRELPMLLQRASALGITTEELVQAIRLASEEEGK</sequence>
<keyword evidence="6" id="KW-1185">Reference proteome</keyword>
<dbReference type="PANTHER" id="PTHR38445:SF10">
    <property type="entry name" value="GNTR-FAMILY TRANSCRIPTIONAL REGULATOR"/>
    <property type="match status" value="1"/>
</dbReference>
<dbReference type="InterPro" id="IPR036390">
    <property type="entry name" value="WH_DNA-bd_sf"/>
</dbReference>
<dbReference type="RefSeq" id="WP_302711565.1">
    <property type="nucleotide sequence ID" value="NZ_JAULRT010000035.1"/>
</dbReference>
<comment type="caution">
    <text evidence="5">The sequence shown here is derived from an EMBL/GenBank/DDBJ whole genome shotgun (WGS) entry which is preliminary data.</text>
</comment>
<dbReference type="InterPro" id="IPR000524">
    <property type="entry name" value="Tscrpt_reg_HTH_GntR"/>
</dbReference>
<dbReference type="Pfam" id="PF00392">
    <property type="entry name" value="GntR"/>
    <property type="match status" value="1"/>
</dbReference>
<dbReference type="Gene3D" id="6.10.250.1220">
    <property type="match status" value="1"/>
</dbReference>
<proteinExistence type="predicted"/>
<dbReference type="Gene3D" id="1.10.10.10">
    <property type="entry name" value="Winged helix-like DNA-binding domain superfamily/Winged helix DNA-binding domain"/>
    <property type="match status" value="1"/>
</dbReference>
<feature type="domain" description="HTH gntR-type" evidence="4">
    <location>
        <begin position="7"/>
        <end position="75"/>
    </location>
</feature>
<dbReference type="EMBL" id="JAULRT010000035">
    <property type="protein sequence ID" value="MDO3381428.1"/>
    <property type="molecule type" value="Genomic_DNA"/>
</dbReference>
<dbReference type="PROSITE" id="PS50949">
    <property type="entry name" value="HTH_GNTR"/>
    <property type="match status" value="1"/>
</dbReference>
<keyword evidence="3" id="KW-0804">Transcription</keyword>
<dbReference type="SMART" id="SM00345">
    <property type="entry name" value="HTH_GNTR"/>
    <property type="match status" value="1"/>
</dbReference>
<dbReference type="InterPro" id="IPR036388">
    <property type="entry name" value="WH-like_DNA-bd_sf"/>
</dbReference>
<reference evidence="5" key="1">
    <citation type="submission" date="2023-07" db="EMBL/GenBank/DDBJ databases">
        <title>Gilvimarinus algae sp. nov., isolated from the surface of Kelp.</title>
        <authorList>
            <person name="Sun Y.Y."/>
            <person name="Gong Y."/>
            <person name="Du Z.J."/>
        </authorList>
    </citation>
    <scope>NUCLEOTIDE SEQUENCE</scope>
    <source>
        <strain evidence="5">SDUM040014</strain>
    </source>
</reference>
<dbReference type="SUPFAM" id="SSF46785">
    <property type="entry name" value="Winged helix' DNA-binding domain"/>
    <property type="match status" value="1"/>
</dbReference>
<dbReference type="PANTHER" id="PTHR38445">
    <property type="entry name" value="HTH-TYPE TRANSCRIPTIONAL REPRESSOR YTRA"/>
    <property type="match status" value="1"/>
</dbReference>